<organism evidence="5 6">
    <name type="scientific">Globodera rostochiensis</name>
    <name type="common">Golden nematode worm</name>
    <name type="synonym">Heterodera rostochiensis</name>
    <dbReference type="NCBI Taxonomy" id="31243"/>
    <lineage>
        <taxon>Eukaryota</taxon>
        <taxon>Metazoa</taxon>
        <taxon>Ecdysozoa</taxon>
        <taxon>Nematoda</taxon>
        <taxon>Chromadorea</taxon>
        <taxon>Rhabditida</taxon>
        <taxon>Tylenchina</taxon>
        <taxon>Tylenchomorpha</taxon>
        <taxon>Tylenchoidea</taxon>
        <taxon>Heteroderidae</taxon>
        <taxon>Heteroderinae</taxon>
        <taxon>Globodera</taxon>
    </lineage>
</organism>
<comment type="subunit">
    <text evidence="4">Interacts with the cannabinoid receptor CNR1 (via C-terminus). Does not interact with cannabinoid receptor CNR2.</text>
</comment>
<dbReference type="Pfam" id="PF15043">
    <property type="entry name" value="CNRIP1"/>
    <property type="match status" value="1"/>
</dbReference>
<dbReference type="AlphaFoldDB" id="A0A914I6I5"/>
<evidence type="ECO:0000256" key="4">
    <source>
        <dbReference type="ARBA" id="ARBA00026030"/>
    </source>
</evidence>
<evidence type="ECO:0000313" key="6">
    <source>
        <dbReference type="WBParaSite" id="Gr19_v10_g7076.t1"/>
    </source>
</evidence>
<reference evidence="6" key="1">
    <citation type="submission" date="2022-11" db="UniProtKB">
        <authorList>
            <consortium name="WormBaseParasite"/>
        </authorList>
    </citation>
    <scope>IDENTIFICATION</scope>
</reference>
<dbReference type="PANTHER" id="PTHR31952">
    <property type="entry name" value="CB1 CANNABINOID RECEPTOR-INTERACTING PROTEIN 1"/>
    <property type="match status" value="1"/>
</dbReference>
<dbReference type="Proteomes" id="UP000887572">
    <property type="component" value="Unplaced"/>
</dbReference>
<proteinExistence type="inferred from homology"/>
<comment type="function">
    <text evidence="1">Suppresses cannabinoid receptor CNR1-mediated tonic inhibition of voltage-gated calcium channels.</text>
</comment>
<evidence type="ECO:0000256" key="3">
    <source>
        <dbReference type="ARBA" id="ARBA00015651"/>
    </source>
</evidence>
<evidence type="ECO:0000256" key="1">
    <source>
        <dbReference type="ARBA" id="ARBA00003884"/>
    </source>
</evidence>
<dbReference type="WBParaSite" id="Gr19_v10_g7076.t1">
    <property type="protein sequence ID" value="Gr19_v10_g7076.t1"/>
    <property type="gene ID" value="Gr19_v10_g7076"/>
</dbReference>
<dbReference type="InterPro" id="IPR029204">
    <property type="entry name" value="CNRIP1"/>
</dbReference>
<keyword evidence="5" id="KW-1185">Reference proteome</keyword>
<name>A0A914I6I5_GLORO</name>
<dbReference type="GO" id="GO:0005886">
    <property type="term" value="C:plasma membrane"/>
    <property type="evidence" value="ECO:0007669"/>
    <property type="project" value="TreeGrafter"/>
</dbReference>
<comment type="similarity">
    <text evidence="2">Belongs to the CNRIP family.</text>
</comment>
<sequence length="269" mass="28778">MFTFWPIFLCRLLCPNRSPWTSLRLCRAMASGGVLMPSGDVPTPASAAKPNPLIAASVGGPRGGATVGIGHTIHPKLSLSAKRSVGLAGAAGTEMTVADGQQNAGGAIAMSANNSSHFKLNISISDAEHGMPIMFKQDGSRFSTSQRTLKLHSNCKYKVSMQCKPHQDFLSLHIGGSDLELVTEPISNCAGEYTAMWNTTGIDPSRKGIRQDILFVLSGPGKTLNRKLQTKFYARDDGHAGMGHRLEALCWACELDPTGQVLVVDETLR</sequence>
<accession>A0A914I6I5</accession>
<dbReference type="GO" id="GO:0031718">
    <property type="term" value="F:type 1 cannabinoid receptor binding"/>
    <property type="evidence" value="ECO:0007669"/>
    <property type="project" value="TreeGrafter"/>
</dbReference>
<evidence type="ECO:0000256" key="2">
    <source>
        <dbReference type="ARBA" id="ARBA00007288"/>
    </source>
</evidence>
<evidence type="ECO:0000313" key="5">
    <source>
        <dbReference type="Proteomes" id="UP000887572"/>
    </source>
</evidence>
<protein>
    <recommendedName>
        <fullName evidence="3">CB1 cannabinoid receptor-interacting protein 1</fullName>
    </recommendedName>
</protein>
<dbReference type="PANTHER" id="PTHR31952:SF1">
    <property type="entry name" value="CB1 CANNABINOID RECEPTOR-INTERACTING PROTEIN 1"/>
    <property type="match status" value="1"/>
</dbReference>